<dbReference type="PANTHER" id="PTHR10132">
    <property type="entry name" value="ALPHA-/EPSILON-SARCOGLYCAN FAMILY MEMBER"/>
    <property type="match status" value="1"/>
</dbReference>
<organism evidence="2 3">
    <name type="scientific">Aphis glycines</name>
    <name type="common">Soybean aphid</name>
    <dbReference type="NCBI Taxonomy" id="307491"/>
    <lineage>
        <taxon>Eukaryota</taxon>
        <taxon>Metazoa</taxon>
        <taxon>Ecdysozoa</taxon>
        <taxon>Arthropoda</taxon>
        <taxon>Hexapoda</taxon>
        <taxon>Insecta</taxon>
        <taxon>Pterygota</taxon>
        <taxon>Neoptera</taxon>
        <taxon>Paraneoptera</taxon>
        <taxon>Hemiptera</taxon>
        <taxon>Sternorrhyncha</taxon>
        <taxon>Aphidomorpha</taxon>
        <taxon>Aphidoidea</taxon>
        <taxon>Aphididae</taxon>
        <taxon>Aphidini</taxon>
        <taxon>Aphis</taxon>
        <taxon>Aphis</taxon>
    </lineage>
</organism>
<dbReference type="GO" id="GO:0016012">
    <property type="term" value="C:sarcoglycan complex"/>
    <property type="evidence" value="ECO:0007669"/>
    <property type="project" value="InterPro"/>
</dbReference>
<dbReference type="InterPro" id="IPR048347">
    <property type="entry name" value="Sarcoglycan_C"/>
</dbReference>
<comment type="caution">
    <text evidence="2">The sequence shown here is derived from an EMBL/GenBank/DDBJ whole genome shotgun (WGS) entry which is preliminary data.</text>
</comment>
<keyword evidence="3" id="KW-1185">Reference proteome</keyword>
<name>A0A6G0T0E5_APHGL</name>
<evidence type="ECO:0000313" key="2">
    <source>
        <dbReference type="EMBL" id="KAE9523401.1"/>
    </source>
</evidence>
<protein>
    <recommendedName>
        <fullName evidence="1">Sarcoglycan alpha/epsilon second domain-containing protein</fullName>
    </recommendedName>
</protein>
<reference evidence="2 3" key="1">
    <citation type="submission" date="2019-08" db="EMBL/GenBank/DDBJ databases">
        <title>The genome of the soybean aphid Biotype 1, its phylome, world population structure and adaptation to the North American continent.</title>
        <authorList>
            <person name="Giordano R."/>
            <person name="Donthu R.K."/>
            <person name="Hernandez A.G."/>
            <person name="Wright C.L."/>
            <person name="Zimin A.V."/>
        </authorList>
    </citation>
    <scope>NUCLEOTIDE SEQUENCE [LARGE SCALE GENOMIC DNA]</scope>
    <source>
        <tissue evidence="2">Whole aphids</tissue>
    </source>
</reference>
<dbReference type="Pfam" id="PF20989">
    <property type="entry name" value="Sarcoglycan_2_C"/>
    <property type="match status" value="1"/>
</dbReference>
<evidence type="ECO:0000313" key="3">
    <source>
        <dbReference type="Proteomes" id="UP000475862"/>
    </source>
</evidence>
<dbReference type="OrthoDB" id="10019906at2759"/>
<gene>
    <name evidence="2" type="ORF">AGLY_015953</name>
</gene>
<dbReference type="Proteomes" id="UP000475862">
    <property type="component" value="Unassembled WGS sequence"/>
</dbReference>
<evidence type="ECO:0000259" key="1">
    <source>
        <dbReference type="Pfam" id="PF20989"/>
    </source>
</evidence>
<accession>A0A6G0T0E5</accession>
<dbReference type="PANTHER" id="PTHR10132:SF14">
    <property type="entry name" value="SARCOGLYCAN ALPHA, ISOFORM C"/>
    <property type="match status" value="1"/>
</dbReference>
<proteinExistence type="predicted"/>
<feature type="domain" description="Sarcoglycan alpha/epsilon second" evidence="1">
    <location>
        <begin position="31"/>
        <end position="155"/>
    </location>
</feature>
<dbReference type="AlphaFoldDB" id="A0A6G0T0E5"/>
<dbReference type="EMBL" id="VYZN01000079">
    <property type="protein sequence ID" value="KAE9523401.1"/>
    <property type="molecule type" value="Genomic_DNA"/>
</dbReference>
<dbReference type="InterPro" id="IPR008908">
    <property type="entry name" value="Sarcoglycan_alpha/epsilon"/>
</dbReference>
<sequence length="200" mass="23326">MLDIIGLNKKTYQVETQIIQLNIFEKSEYATNEVRFKINNLNVEDMFHEERIPYLLDIFRQNLWLGSKQDLYVTFLASASDLGQRLPLDPNDTEGVVVNLGSSSNFSTILYDLEKEISPLQKMNKCPKDFKRTSVERYFRANGFNLDWCSFKLVELTILNHNHTTNVQDKKSKTNYAEENVWELVESLQYILVSLDDINS</sequence>